<dbReference type="Proteomes" id="UP000318416">
    <property type="component" value="Unassembled WGS sequence"/>
</dbReference>
<dbReference type="GO" id="GO:0016787">
    <property type="term" value="F:hydrolase activity"/>
    <property type="evidence" value="ECO:0007669"/>
    <property type="project" value="UniProtKB-KW"/>
</dbReference>
<dbReference type="Pfam" id="PF00561">
    <property type="entry name" value="Abhydrolase_1"/>
    <property type="match status" value="1"/>
</dbReference>
<dbReference type="SUPFAM" id="SSF53474">
    <property type="entry name" value="alpha/beta-Hydrolases"/>
    <property type="match status" value="1"/>
</dbReference>
<dbReference type="GO" id="GO:0016020">
    <property type="term" value="C:membrane"/>
    <property type="evidence" value="ECO:0007669"/>
    <property type="project" value="TreeGrafter"/>
</dbReference>
<keyword evidence="1" id="KW-0378">Hydrolase</keyword>
<dbReference type="EMBL" id="VIVR01000001">
    <property type="protein sequence ID" value="TWE16844.1"/>
    <property type="molecule type" value="Genomic_DNA"/>
</dbReference>
<protein>
    <submittedName>
        <fullName evidence="3">Pimeloyl-ACP methyl ester carboxylesterase</fullName>
    </submittedName>
</protein>
<organism evidence="3 4">
    <name type="scientific">Kitasatospora atroaurantiaca</name>
    <dbReference type="NCBI Taxonomy" id="285545"/>
    <lineage>
        <taxon>Bacteria</taxon>
        <taxon>Bacillati</taxon>
        <taxon>Actinomycetota</taxon>
        <taxon>Actinomycetes</taxon>
        <taxon>Kitasatosporales</taxon>
        <taxon>Streptomycetaceae</taxon>
        <taxon>Kitasatospora</taxon>
    </lineage>
</organism>
<keyword evidence="4" id="KW-1185">Reference proteome</keyword>
<name>A0A561EMK5_9ACTN</name>
<proteinExistence type="predicted"/>
<gene>
    <name evidence="3" type="ORF">FB465_1837</name>
</gene>
<dbReference type="AlphaFoldDB" id="A0A561EMK5"/>
<dbReference type="PANTHER" id="PTHR43798">
    <property type="entry name" value="MONOACYLGLYCEROL LIPASE"/>
    <property type="match status" value="1"/>
</dbReference>
<dbReference type="InterPro" id="IPR029058">
    <property type="entry name" value="AB_hydrolase_fold"/>
</dbReference>
<evidence type="ECO:0000313" key="4">
    <source>
        <dbReference type="Proteomes" id="UP000318416"/>
    </source>
</evidence>
<accession>A0A561EMK5</accession>
<dbReference type="Gene3D" id="3.40.50.1820">
    <property type="entry name" value="alpha/beta hydrolase"/>
    <property type="match status" value="1"/>
</dbReference>
<sequence>MELTVPVDGGEVWADDTGGDGPPLVLLHPGVGDSRIWDPVLPKLAARYRVIRYDVRGYGRSPQPTVPYSLLEDLVAVLDHFGLHGVPLVGCSMGGATALSLALADPNRVTRLVLLCPSVTGYPWPEEPQLQAEYKALAETRDIDGLVALGLRESAAAGADEAAVAQLRAAAPAWLTPYQQTDPPAFDRLGELDTPSVLMVGDLDRPALIACNEEMAARIPGCHLITMPGVDHLPPLRVPDLVADTILTHCT</sequence>
<feature type="domain" description="AB hydrolase-1" evidence="2">
    <location>
        <begin position="22"/>
        <end position="133"/>
    </location>
</feature>
<evidence type="ECO:0000259" key="2">
    <source>
        <dbReference type="Pfam" id="PF00561"/>
    </source>
</evidence>
<dbReference type="OrthoDB" id="495620at2"/>
<dbReference type="RefSeq" id="WP_145789274.1">
    <property type="nucleotide sequence ID" value="NZ_BAAABR010000079.1"/>
</dbReference>
<evidence type="ECO:0000313" key="3">
    <source>
        <dbReference type="EMBL" id="TWE16844.1"/>
    </source>
</evidence>
<reference evidence="3 4" key="1">
    <citation type="submission" date="2019-06" db="EMBL/GenBank/DDBJ databases">
        <title>Sequencing the genomes of 1000 actinobacteria strains.</title>
        <authorList>
            <person name="Klenk H.-P."/>
        </authorList>
    </citation>
    <scope>NUCLEOTIDE SEQUENCE [LARGE SCALE GENOMIC DNA]</scope>
    <source>
        <strain evidence="3 4">DSM 41649</strain>
    </source>
</reference>
<evidence type="ECO:0000256" key="1">
    <source>
        <dbReference type="ARBA" id="ARBA00022801"/>
    </source>
</evidence>
<dbReference type="InterPro" id="IPR050266">
    <property type="entry name" value="AB_hydrolase_sf"/>
</dbReference>
<comment type="caution">
    <text evidence="3">The sequence shown here is derived from an EMBL/GenBank/DDBJ whole genome shotgun (WGS) entry which is preliminary data.</text>
</comment>
<dbReference type="PANTHER" id="PTHR43798:SF31">
    <property type="entry name" value="AB HYDROLASE SUPERFAMILY PROTEIN YCLE"/>
    <property type="match status" value="1"/>
</dbReference>
<dbReference type="PRINTS" id="PR00111">
    <property type="entry name" value="ABHYDROLASE"/>
</dbReference>
<dbReference type="InterPro" id="IPR000073">
    <property type="entry name" value="AB_hydrolase_1"/>
</dbReference>